<dbReference type="RefSeq" id="XP_033447947.1">
    <property type="nucleotide sequence ID" value="XM_033595696.1"/>
</dbReference>
<dbReference type="GeneID" id="54353363"/>
<dbReference type="EMBL" id="ML978971">
    <property type="protein sequence ID" value="KAF1927695.1"/>
    <property type="molecule type" value="Genomic_DNA"/>
</dbReference>
<keyword evidence="1" id="KW-0175">Coiled coil</keyword>
<name>A0A6A5RH98_9PLEO</name>
<keyword evidence="3" id="KW-1185">Reference proteome</keyword>
<organism evidence="2 3">
    <name type="scientific">Didymella exigua CBS 183.55</name>
    <dbReference type="NCBI Taxonomy" id="1150837"/>
    <lineage>
        <taxon>Eukaryota</taxon>
        <taxon>Fungi</taxon>
        <taxon>Dikarya</taxon>
        <taxon>Ascomycota</taxon>
        <taxon>Pezizomycotina</taxon>
        <taxon>Dothideomycetes</taxon>
        <taxon>Pleosporomycetidae</taxon>
        <taxon>Pleosporales</taxon>
        <taxon>Pleosporineae</taxon>
        <taxon>Didymellaceae</taxon>
        <taxon>Didymella</taxon>
    </lineage>
</organism>
<reference evidence="2" key="1">
    <citation type="journal article" date="2020" name="Stud. Mycol.">
        <title>101 Dothideomycetes genomes: a test case for predicting lifestyles and emergence of pathogens.</title>
        <authorList>
            <person name="Haridas S."/>
            <person name="Albert R."/>
            <person name="Binder M."/>
            <person name="Bloem J."/>
            <person name="Labutti K."/>
            <person name="Salamov A."/>
            <person name="Andreopoulos B."/>
            <person name="Baker S."/>
            <person name="Barry K."/>
            <person name="Bills G."/>
            <person name="Bluhm B."/>
            <person name="Cannon C."/>
            <person name="Castanera R."/>
            <person name="Culley D."/>
            <person name="Daum C."/>
            <person name="Ezra D."/>
            <person name="Gonzalez J."/>
            <person name="Henrissat B."/>
            <person name="Kuo A."/>
            <person name="Liang C."/>
            <person name="Lipzen A."/>
            <person name="Lutzoni F."/>
            <person name="Magnuson J."/>
            <person name="Mondo S."/>
            <person name="Nolan M."/>
            <person name="Ohm R."/>
            <person name="Pangilinan J."/>
            <person name="Park H.-J."/>
            <person name="Ramirez L."/>
            <person name="Alfaro M."/>
            <person name="Sun H."/>
            <person name="Tritt A."/>
            <person name="Yoshinaga Y."/>
            <person name="Zwiers L.-H."/>
            <person name="Turgeon B."/>
            <person name="Goodwin S."/>
            <person name="Spatafora J."/>
            <person name="Crous P."/>
            <person name="Grigoriev I."/>
        </authorList>
    </citation>
    <scope>NUCLEOTIDE SEQUENCE</scope>
    <source>
        <strain evidence="2">CBS 183.55</strain>
    </source>
</reference>
<dbReference type="AlphaFoldDB" id="A0A6A5RH98"/>
<protein>
    <submittedName>
        <fullName evidence="2">Uncharacterized protein</fullName>
    </submittedName>
</protein>
<sequence length="452" mass="51851">MRRNKEIWQVNECLRDMHSARGTYEHLPVDWNPFPPSINTPLTPISFLKNAMVQNTSGPRPKPFPMNVAQFVESLSGLSLEGEYEAQDDYIIHLLVRIITDRTEMQINSEECAQMSQARNMGPPVPANELDRLKEFAELQSIIARLFEELKVEVKRRWRLALESSFEDRMKAIEELRAHYGGILEVKRQGVQLVAKKASFRSENTNADSYGKDGTGYKDVEATNPAFYGRYCRLLFLSSNSQPITFSPFIHQPAMCLLGITKINKKLSTDIKKNLDDLHTKLAAEDAFEQPVIDEICSTVAWCRTVLNDAIDEIAAEKQRLAKDVFADSIIHDVFSTIRGDETSFPQCMYDNHDAISASYCAGQRALYAFEQDMRKEWEEISKMAAFERKDFVLLARRKIMSTITELEKTREKDVQESKKLEEEIKTLQGVLRVQGELDDATEEFYDAEEFQ</sequence>
<dbReference type="OrthoDB" id="10481343at2759"/>
<evidence type="ECO:0000256" key="1">
    <source>
        <dbReference type="SAM" id="Coils"/>
    </source>
</evidence>
<evidence type="ECO:0000313" key="2">
    <source>
        <dbReference type="EMBL" id="KAF1927695.1"/>
    </source>
</evidence>
<feature type="coiled-coil region" evidence="1">
    <location>
        <begin position="404"/>
        <end position="431"/>
    </location>
</feature>
<gene>
    <name evidence="2" type="ORF">M421DRAFT_5961</name>
</gene>
<accession>A0A6A5RH98</accession>
<evidence type="ECO:0000313" key="3">
    <source>
        <dbReference type="Proteomes" id="UP000800082"/>
    </source>
</evidence>
<proteinExistence type="predicted"/>
<dbReference type="Proteomes" id="UP000800082">
    <property type="component" value="Unassembled WGS sequence"/>
</dbReference>